<feature type="repeat" description="ANK" evidence="3">
    <location>
        <begin position="140"/>
        <end position="172"/>
    </location>
</feature>
<dbReference type="InterPro" id="IPR050745">
    <property type="entry name" value="Multifunctional_regulatory"/>
</dbReference>
<evidence type="ECO:0000313" key="5">
    <source>
        <dbReference type="Proteomes" id="UP000030745"/>
    </source>
</evidence>
<dbReference type="Proteomes" id="UP000030745">
    <property type="component" value="Unassembled WGS sequence"/>
</dbReference>
<dbReference type="KEGG" id="spar:SPRG_02501"/>
<organism evidence="4 5">
    <name type="scientific">Saprolegnia parasitica (strain CBS 223.65)</name>
    <dbReference type="NCBI Taxonomy" id="695850"/>
    <lineage>
        <taxon>Eukaryota</taxon>
        <taxon>Sar</taxon>
        <taxon>Stramenopiles</taxon>
        <taxon>Oomycota</taxon>
        <taxon>Saprolegniomycetes</taxon>
        <taxon>Saprolegniales</taxon>
        <taxon>Saprolegniaceae</taxon>
        <taxon>Saprolegnia</taxon>
    </lineage>
</organism>
<keyword evidence="5" id="KW-1185">Reference proteome</keyword>
<evidence type="ECO:0000256" key="3">
    <source>
        <dbReference type="PROSITE-ProRule" id="PRU00023"/>
    </source>
</evidence>
<dbReference type="STRING" id="695850.A0A067CQN7"/>
<keyword evidence="1" id="KW-0677">Repeat</keyword>
<keyword evidence="2 3" id="KW-0040">ANK repeat</keyword>
<evidence type="ECO:0000256" key="2">
    <source>
        <dbReference type="ARBA" id="ARBA00023043"/>
    </source>
</evidence>
<proteinExistence type="predicted"/>
<dbReference type="PANTHER" id="PTHR24189">
    <property type="entry name" value="MYOTROPHIN"/>
    <property type="match status" value="1"/>
</dbReference>
<reference evidence="4 5" key="1">
    <citation type="journal article" date="2013" name="PLoS Genet.">
        <title>Distinctive expansion of potential virulence genes in the genome of the oomycete fish pathogen Saprolegnia parasitica.</title>
        <authorList>
            <person name="Jiang R.H."/>
            <person name="de Bruijn I."/>
            <person name="Haas B.J."/>
            <person name="Belmonte R."/>
            <person name="Lobach L."/>
            <person name="Christie J."/>
            <person name="van den Ackerveken G."/>
            <person name="Bottin A."/>
            <person name="Bulone V."/>
            <person name="Diaz-Moreno S.M."/>
            <person name="Dumas B."/>
            <person name="Fan L."/>
            <person name="Gaulin E."/>
            <person name="Govers F."/>
            <person name="Grenville-Briggs L.J."/>
            <person name="Horner N.R."/>
            <person name="Levin J.Z."/>
            <person name="Mammella M."/>
            <person name="Meijer H.J."/>
            <person name="Morris P."/>
            <person name="Nusbaum C."/>
            <person name="Oome S."/>
            <person name="Phillips A.J."/>
            <person name="van Rooyen D."/>
            <person name="Rzeszutek E."/>
            <person name="Saraiva M."/>
            <person name="Secombes C.J."/>
            <person name="Seidl M.F."/>
            <person name="Snel B."/>
            <person name="Stassen J.H."/>
            <person name="Sykes S."/>
            <person name="Tripathy S."/>
            <person name="van den Berg H."/>
            <person name="Vega-Arreguin J.C."/>
            <person name="Wawra S."/>
            <person name="Young S.K."/>
            <person name="Zeng Q."/>
            <person name="Dieguez-Uribeondo J."/>
            <person name="Russ C."/>
            <person name="Tyler B.M."/>
            <person name="van West P."/>
        </authorList>
    </citation>
    <scope>NUCLEOTIDE SEQUENCE [LARGE SCALE GENOMIC DNA]</scope>
    <source>
        <strain evidence="4 5">CBS 223.65</strain>
    </source>
</reference>
<dbReference type="RefSeq" id="XP_012196464.1">
    <property type="nucleotide sequence ID" value="XM_012341074.1"/>
</dbReference>
<sequence>MADAFNAIETAVLERRHDAIAKLVSSIDVDEYSYRVPGKTLLHLAVAINDAVSTSLFLRHGARVHCLDNDDATPLHLAPSGEIALLLLVHGASVHSKRLDGATPLHRTTAGNTPLHFTSSPETAATLLSHGALVDAVNVHGHTPLHLASSFGRWSVLLVLLEHGASTDLKDNEGRTGAMIAACVAATFQQAAAQAAADDPLAKDMIRTVATLSYWEKKRHEGRSAHHILCDLAWQCLRPVCKDPRAAFQRTKLPTDVLDVIVAQYVGPWAIHV</sequence>
<name>A0A067CQN7_SAPPC</name>
<dbReference type="PANTHER" id="PTHR24189:SF50">
    <property type="entry name" value="ANKYRIN REPEAT AND SOCS BOX PROTEIN 2"/>
    <property type="match status" value="1"/>
</dbReference>
<dbReference type="AlphaFoldDB" id="A0A067CQN7"/>
<dbReference type="PROSITE" id="PS50297">
    <property type="entry name" value="ANK_REP_REGION"/>
    <property type="match status" value="1"/>
</dbReference>
<dbReference type="EMBL" id="KK583194">
    <property type="protein sequence ID" value="KDO32808.1"/>
    <property type="molecule type" value="Genomic_DNA"/>
</dbReference>
<dbReference type="SMART" id="SM00248">
    <property type="entry name" value="ANK"/>
    <property type="match status" value="4"/>
</dbReference>
<gene>
    <name evidence="4" type="ORF">SPRG_02501</name>
</gene>
<dbReference type="InterPro" id="IPR002110">
    <property type="entry name" value="Ankyrin_rpt"/>
</dbReference>
<protein>
    <submittedName>
        <fullName evidence="4">Uncharacterized protein</fullName>
    </submittedName>
</protein>
<evidence type="ECO:0000313" key="4">
    <source>
        <dbReference type="EMBL" id="KDO32808.1"/>
    </source>
</evidence>
<dbReference type="PROSITE" id="PS50088">
    <property type="entry name" value="ANK_REPEAT"/>
    <property type="match status" value="2"/>
</dbReference>
<dbReference type="Gene3D" id="1.25.40.20">
    <property type="entry name" value="Ankyrin repeat-containing domain"/>
    <property type="match status" value="2"/>
</dbReference>
<feature type="repeat" description="ANK" evidence="3">
    <location>
        <begin position="37"/>
        <end position="69"/>
    </location>
</feature>
<dbReference type="SUPFAM" id="SSF48403">
    <property type="entry name" value="Ankyrin repeat"/>
    <property type="match status" value="1"/>
</dbReference>
<accession>A0A067CQN7</accession>
<dbReference type="OrthoDB" id="59442at2759"/>
<dbReference type="VEuPathDB" id="FungiDB:SPRG_02501"/>
<evidence type="ECO:0000256" key="1">
    <source>
        <dbReference type="ARBA" id="ARBA00022737"/>
    </source>
</evidence>
<dbReference type="Pfam" id="PF12796">
    <property type="entry name" value="Ank_2"/>
    <property type="match status" value="1"/>
</dbReference>
<dbReference type="GeneID" id="24125053"/>
<dbReference type="InterPro" id="IPR036770">
    <property type="entry name" value="Ankyrin_rpt-contain_sf"/>
</dbReference>